<keyword evidence="1" id="KW-0472">Membrane</keyword>
<dbReference type="Proteomes" id="UP001341840">
    <property type="component" value="Unassembled WGS sequence"/>
</dbReference>
<evidence type="ECO:0000313" key="3">
    <source>
        <dbReference type="Proteomes" id="UP001341840"/>
    </source>
</evidence>
<gene>
    <name evidence="2" type="ORF">PIB30_070439</name>
</gene>
<keyword evidence="3" id="KW-1185">Reference proteome</keyword>
<organism evidence="2 3">
    <name type="scientific">Stylosanthes scabra</name>
    <dbReference type="NCBI Taxonomy" id="79078"/>
    <lineage>
        <taxon>Eukaryota</taxon>
        <taxon>Viridiplantae</taxon>
        <taxon>Streptophyta</taxon>
        <taxon>Embryophyta</taxon>
        <taxon>Tracheophyta</taxon>
        <taxon>Spermatophyta</taxon>
        <taxon>Magnoliopsida</taxon>
        <taxon>eudicotyledons</taxon>
        <taxon>Gunneridae</taxon>
        <taxon>Pentapetalae</taxon>
        <taxon>rosids</taxon>
        <taxon>fabids</taxon>
        <taxon>Fabales</taxon>
        <taxon>Fabaceae</taxon>
        <taxon>Papilionoideae</taxon>
        <taxon>50 kb inversion clade</taxon>
        <taxon>dalbergioids sensu lato</taxon>
        <taxon>Dalbergieae</taxon>
        <taxon>Pterocarpus clade</taxon>
        <taxon>Stylosanthes</taxon>
    </lineage>
</organism>
<keyword evidence="1" id="KW-1133">Transmembrane helix</keyword>
<evidence type="ECO:0000313" key="2">
    <source>
        <dbReference type="EMBL" id="MED6174590.1"/>
    </source>
</evidence>
<evidence type="ECO:0000256" key="1">
    <source>
        <dbReference type="SAM" id="Phobius"/>
    </source>
</evidence>
<reference evidence="2 3" key="1">
    <citation type="journal article" date="2023" name="Plants (Basel)">
        <title>Bridging the Gap: Combining Genomics and Transcriptomics Approaches to Understand Stylosanthes scabra, an Orphan Legume from the Brazilian Caatinga.</title>
        <authorList>
            <person name="Ferreira-Neto J.R.C."/>
            <person name="da Silva M.D."/>
            <person name="Binneck E."/>
            <person name="de Melo N.F."/>
            <person name="da Silva R.H."/>
            <person name="de Melo A.L.T.M."/>
            <person name="Pandolfi V."/>
            <person name="Bustamante F.O."/>
            <person name="Brasileiro-Vidal A.C."/>
            <person name="Benko-Iseppon A.M."/>
        </authorList>
    </citation>
    <scope>NUCLEOTIDE SEQUENCE [LARGE SCALE GENOMIC DNA]</scope>
    <source>
        <tissue evidence="2">Leaves</tissue>
    </source>
</reference>
<keyword evidence="1" id="KW-0812">Transmembrane</keyword>
<protein>
    <submittedName>
        <fullName evidence="2">Uncharacterized protein</fullName>
    </submittedName>
</protein>
<dbReference type="EMBL" id="JASCZI010151828">
    <property type="protein sequence ID" value="MED6174590.1"/>
    <property type="molecule type" value="Genomic_DNA"/>
</dbReference>
<name>A0ABU6VQB3_9FABA</name>
<comment type="caution">
    <text evidence="2">The sequence shown here is derived from an EMBL/GenBank/DDBJ whole genome shotgun (WGS) entry which is preliminary data.</text>
</comment>
<feature type="transmembrane region" description="Helical" evidence="1">
    <location>
        <begin position="119"/>
        <end position="140"/>
    </location>
</feature>
<sequence>MSCRPKANPATECYPANGSMERTAIAGDGIHTICLEYQGYRYTTSSSQRNLVVLHVLANGTWYATCSSHRNMAALDEPKTTTFNSGEPYFSLILSNRRVREVNRRMSSWPAFRTRHGSYLFAHLIVCVYLLCSASLSALLSAVTICSTLCLAATCYSTYVT</sequence>
<accession>A0ABU6VQB3</accession>
<proteinExistence type="predicted"/>